<dbReference type="OrthoDB" id="105475at2"/>
<evidence type="ECO:0000256" key="1">
    <source>
        <dbReference type="ARBA" id="ARBA00001947"/>
    </source>
</evidence>
<accession>A0A290XBN5</accession>
<proteinExistence type="inferred from homology"/>
<evidence type="ECO:0000256" key="4">
    <source>
        <dbReference type="ARBA" id="ARBA00022723"/>
    </source>
</evidence>
<dbReference type="GO" id="GO:0046872">
    <property type="term" value="F:metal ion binding"/>
    <property type="evidence" value="ECO:0007669"/>
    <property type="project" value="UniProtKB-KW"/>
</dbReference>
<dbReference type="Proteomes" id="UP000218968">
    <property type="component" value="Chromosome"/>
</dbReference>
<keyword evidence="9" id="KW-1185">Reference proteome</keyword>
<evidence type="ECO:0000256" key="6">
    <source>
        <dbReference type="ARBA" id="ARBA00022833"/>
    </source>
</evidence>
<dbReference type="InterPro" id="IPR001365">
    <property type="entry name" value="A_deaminase_dom"/>
</dbReference>
<dbReference type="GO" id="GO:0043103">
    <property type="term" value="P:hypoxanthine salvage"/>
    <property type="evidence" value="ECO:0007669"/>
    <property type="project" value="TreeGrafter"/>
</dbReference>
<protein>
    <recommendedName>
        <fullName evidence="3">adenosine deaminase</fullName>
        <ecNumber evidence="3">3.5.4.4</ecNumber>
    </recommendedName>
</protein>
<name>A0A290XBN5_9GAMM</name>
<evidence type="ECO:0000256" key="2">
    <source>
        <dbReference type="ARBA" id="ARBA00006676"/>
    </source>
</evidence>
<gene>
    <name evidence="8" type="ORF">CNR27_03105</name>
</gene>
<evidence type="ECO:0000259" key="7">
    <source>
        <dbReference type="Pfam" id="PF00962"/>
    </source>
</evidence>
<dbReference type="AlphaFoldDB" id="A0A290XBN5"/>
<dbReference type="KEGG" id="lum:CNR27_03105"/>
<dbReference type="GO" id="GO:0004000">
    <property type="term" value="F:adenosine deaminase activity"/>
    <property type="evidence" value="ECO:0007669"/>
    <property type="project" value="UniProtKB-ARBA"/>
</dbReference>
<keyword evidence="6" id="KW-0862">Zinc</keyword>
<dbReference type="GO" id="GO:0006154">
    <property type="term" value="P:adenosine catabolic process"/>
    <property type="evidence" value="ECO:0007669"/>
    <property type="project" value="TreeGrafter"/>
</dbReference>
<evidence type="ECO:0000256" key="5">
    <source>
        <dbReference type="ARBA" id="ARBA00022801"/>
    </source>
</evidence>
<dbReference type="GO" id="GO:0005829">
    <property type="term" value="C:cytosol"/>
    <property type="evidence" value="ECO:0007669"/>
    <property type="project" value="TreeGrafter"/>
</dbReference>
<dbReference type="GO" id="GO:0046103">
    <property type="term" value="P:inosine biosynthetic process"/>
    <property type="evidence" value="ECO:0007669"/>
    <property type="project" value="TreeGrafter"/>
</dbReference>
<evidence type="ECO:0000256" key="3">
    <source>
        <dbReference type="ARBA" id="ARBA00012784"/>
    </source>
</evidence>
<organism evidence="8 9">
    <name type="scientific">Luteimonas chenhongjianii</name>
    <dbReference type="NCBI Taxonomy" id="2006110"/>
    <lineage>
        <taxon>Bacteria</taxon>
        <taxon>Pseudomonadati</taxon>
        <taxon>Pseudomonadota</taxon>
        <taxon>Gammaproteobacteria</taxon>
        <taxon>Lysobacterales</taxon>
        <taxon>Lysobacteraceae</taxon>
        <taxon>Luteimonas</taxon>
    </lineage>
</organism>
<dbReference type="EMBL" id="CP023406">
    <property type="protein sequence ID" value="ATD66565.1"/>
    <property type="molecule type" value="Genomic_DNA"/>
</dbReference>
<dbReference type="Gene3D" id="3.20.20.140">
    <property type="entry name" value="Metal-dependent hydrolases"/>
    <property type="match status" value="1"/>
</dbReference>
<dbReference type="PANTHER" id="PTHR11409">
    <property type="entry name" value="ADENOSINE DEAMINASE"/>
    <property type="match status" value="1"/>
</dbReference>
<dbReference type="InterPro" id="IPR006330">
    <property type="entry name" value="Ado/ade_deaminase"/>
</dbReference>
<comment type="similarity">
    <text evidence="2">Belongs to the metallo-dependent hydrolases superfamily. Adenosine and AMP deaminases family.</text>
</comment>
<keyword evidence="5" id="KW-0378">Hydrolase</keyword>
<reference evidence="9" key="1">
    <citation type="submission" date="2017-09" db="EMBL/GenBank/DDBJ databases">
        <title>Luteimonas liuhanmingii sp.nov., isolated from the intestinal contents of Tibetan Plateau Pika in Yushu, Qinghai Province, China.</title>
        <authorList>
            <person name="Gui Z."/>
        </authorList>
    </citation>
    <scope>NUCLEOTIDE SEQUENCE [LARGE SCALE GENOMIC DNA]</scope>
    <source>
        <strain evidence="9">100111</strain>
    </source>
</reference>
<dbReference type="InterPro" id="IPR032466">
    <property type="entry name" value="Metal_Hydrolase"/>
</dbReference>
<sequence>MVLAPKNGLKPTTRFKGRRLTQQQLDLPGILGVANDLGDGGAQAHVHDRGELHVHMNGAVPVSTIQEIMADEATSFPAGFDCERDMTRLTPCKSLAEYLTPWQVLRLFPKKRANLDRLADAVFASLVENAVRFVEIRSTVLYLTGLQSCTPAQALERLIESTGSAARHYGIRRGLILTVTRGDYGASNLATLLQAYEDIGRPKDVVGLDLAGDEETPYPAELPAMIREAKERYGFGITIHAGETGRVENVREAVELFYADRIGHGTAASKDAALMDLLATKGVCVEVCPISNRLTGAVPRDEAHPLQEFRRRGVPFVICSDNPAIHQRGLADDQAAAMAEGLSICDMQQQYEIAKHFSFMEGLS</sequence>
<dbReference type="PANTHER" id="PTHR11409:SF43">
    <property type="entry name" value="ADENOSINE DEAMINASE"/>
    <property type="match status" value="1"/>
</dbReference>
<comment type="cofactor">
    <cofactor evidence="1">
        <name>Zn(2+)</name>
        <dbReference type="ChEBI" id="CHEBI:29105"/>
    </cofactor>
</comment>
<dbReference type="SUPFAM" id="SSF51556">
    <property type="entry name" value="Metallo-dependent hydrolases"/>
    <property type="match status" value="1"/>
</dbReference>
<keyword evidence="4" id="KW-0479">Metal-binding</keyword>
<evidence type="ECO:0000313" key="9">
    <source>
        <dbReference type="Proteomes" id="UP000218968"/>
    </source>
</evidence>
<evidence type="ECO:0000313" key="8">
    <source>
        <dbReference type="EMBL" id="ATD66565.1"/>
    </source>
</evidence>
<dbReference type="Pfam" id="PF00962">
    <property type="entry name" value="A_deaminase"/>
    <property type="match status" value="1"/>
</dbReference>
<feature type="domain" description="Adenosine deaminase" evidence="7">
    <location>
        <begin position="51"/>
        <end position="346"/>
    </location>
</feature>
<dbReference type="EC" id="3.5.4.4" evidence="3"/>